<evidence type="ECO:0000313" key="4">
    <source>
        <dbReference type="Proteomes" id="UP000256763"/>
    </source>
</evidence>
<sequence>MKKMALIAPIAVFGMVGFPQSVFSQERPSGLEAFVGGGIGYYRLNDGDFLDEDERLKDDRLSVKVFGGIEISRILGLELGYVNFGEAEGDVTSLNADGWTVAGILALPITENFAPYGKFGRLHWDADVSAGPISRSDSGEDNFYGVGARFALSEQLDLRIEYERFDLADTDLDMASANLQIRF</sequence>
<dbReference type="InterPro" id="IPR027385">
    <property type="entry name" value="Beta-barrel_OMP"/>
</dbReference>
<dbReference type="Gene3D" id="2.40.160.20">
    <property type="match status" value="1"/>
</dbReference>
<evidence type="ECO:0000256" key="1">
    <source>
        <dbReference type="ARBA" id="ARBA00022729"/>
    </source>
</evidence>
<comment type="caution">
    <text evidence="3">The sequence shown here is derived from an EMBL/GenBank/DDBJ whole genome shotgun (WGS) entry which is preliminary data.</text>
</comment>
<gene>
    <name evidence="3" type="ORF">CAL65_04925</name>
</gene>
<dbReference type="Proteomes" id="UP000256763">
    <property type="component" value="Unassembled WGS sequence"/>
</dbReference>
<evidence type="ECO:0000313" key="3">
    <source>
        <dbReference type="EMBL" id="RFA38674.1"/>
    </source>
</evidence>
<dbReference type="RefSeq" id="WP_116302401.1">
    <property type="nucleotide sequence ID" value="NZ_NFZV01000010.1"/>
</dbReference>
<dbReference type="InterPro" id="IPR011250">
    <property type="entry name" value="OMP/PagP_B-barrel"/>
</dbReference>
<organism evidence="3 4">
    <name type="scientific">Alkalilimnicola ehrlichii</name>
    <dbReference type="NCBI Taxonomy" id="351052"/>
    <lineage>
        <taxon>Bacteria</taxon>
        <taxon>Pseudomonadati</taxon>
        <taxon>Pseudomonadota</taxon>
        <taxon>Gammaproteobacteria</taxon>
        <taxon>Chromatiales</taxon>
        <taxon>Ectothiorhodospiraceae</taxon>
        <taxon>Alkalilimnicola</taxon>
    </lineage>
</organism>
<proteinExistence type="predicted"/>
<dbReference type="OrthoDB" id="7620169at2"/>
<evidence type="ECO:0000259" key="2">
    <source>
        <dbReference type="Pfam" id="PF13505"/>
    </source>
</evidence>
<dbReference type="EMBL" id="NFZW01000003">
    <property type="protein sequence ID" value="RFA38674.1"/>
    <property type="molecule type" value="Genomic_DNA"/>
</dbReference>
<accession>A0A3E0X371</accession>
<dbReference type="Pfam" id="PF13505">
    <property type="entry name" value="OMP_b-brl"/>
    <property type="match status" value="1"/>
</dbReference>
<protein>
    <recommendedName>
        <fullName evidence="2">Outer membrane protein beta-barrel domain-containing protein</fullName>
    </recommendedName>
</protein>
<keyword evidence="1" id="KW-0732">Signal</keyword>
<feature type="domain" description="Outer membrane protein beta-barrel" evidence="2">
    <location>
        <begin position="14"/>
        <end position="183"/>
    </location>
</feature>
<dbReference type="SUPFAM" id="SSF56925">
    <property type="entry name" value="OMPA-like"/>
    <property type="match status" value="1"/>
</dbReference>
<reference evidence="4" key="1">
    <citation type="submission" date="2017-05" db="EMBL/GenBank/DDBJ databases">
        <authorList>
            <person name="Sharma S."/>
            <person name="Sidhu C."/>
            <person name="Pinnaka A.K."/>
        </authorList>
    </citation>
    <scope>NUCLEOTIDE SEQUENCE [LARGE SCALE GENOMIC DNA]</scope>
    <source>
        <strain evidence="4">AK93</strain>
    </source>
</reference>
<dbReference type="AlphaFoldDB" id="A0A3E0X371"/>
<keyword evidence="4" id="KW-1185">Reference proteome</keyword>
<name>A0A3E0X371_9GAMM</name>